<feature type="domain" description="Neprosin PEP catalytic" evidence="1">
    <location>
        <begin position="138"/>
        <end position="357"/>
    </location>
</feature>
<dbReference type="InterPro" id="IPR004314">
    <property type="entry name" value="Neprosin"/>
</dbReference>
<organism evidence="2 3">
    <name type="scientific">Microthlaspi erraticum</name>
    <dbReference type="NCBI Taxonomy" id="1685480"/>
    <lineage>
        <taxon>Eukaryota</taxon>
        <taxon>Viridiplantae</taxon>
        <taxon>Streptophyta</taxon>
        <taxon>Embryophyta</taxon>
        <taxon>Tracheophyta</taxon>
        <taxon>Spermatophyta</taxon>
        <taxon>Magnoliopsida</taxon>
        <taxon>eudicotyledons</taxon>
        <taxon>Gunneridae</taxon>
        <taxon>Pentapetalae</taxon>
        <taxon>rosids</taxon>
        <taxon>malvids</taxon>
        <taxon>Brassicales</taxon>
        <taxon>Brassicaceae</taxon>
        <taxon>Coluteocarpeae</taxon>
        <taxon>Microthlaspi</taxon>
    </lineage>
</organism>
<gene>
    <name evidence="2" type="ORF">MERR_LOCUS47393</name>
</gene>
<sequence>MMSHNCGVVKATETLENIEDLEIEQKLKLINKPAVKIIKSTYGERYGCVDFYKQPGFNNSSMMNHKMRMMSYPEGSQLQRETLSTKKFGHFWENGIGCPNGTVPILRVTKDDLFRMKSFGGENLNLQSSWHNTYEPMSAGSGYHFAVVRTSGKPKSFNGAYMTVKICTPSVKPNQRSAARMMVQFGNEFIQAGWTAGGHACYHTRCPNGAGMILVRQDLAPGLPLANKYAEIEISILKDKGNGNWWLYVAREQVGFWPSSRFKVSSGTMVEWGGAVYSPPSSPSPMMGTGRFPKGNSLVDSYISNIAITDGDYKVDKTVNDRYSYSDNNHGYKVRDATTTWEHGKDHIIFYGGPGGI</sequence>
<proteinExistence type="predicted"/>
<evidence type="ECO:0000313" key="2">
    <source>
        <dbReference type="EMBL" id="CAA7060157.1"/>
    </source>
</evidence>
<evidence type="ECO:0000313" key="3">
    <source>
        <dbReference type="Proteomes" id="UP000467841"/>
    </source>
</evidence>
<protein>
    <recommendedName>
        <fullName evidence="1">Neprosin PEP catalytic domain-containing protein</fullName>
    </recommendedName>
</protein>
<name>A0A6D2L6J4_9BRAS</name>
<dbReference type="PANTHER" id="PTHR31589:SF223">
    <property type="entry name" value="PROTEIN, PUTATIVE (DUF239)-RELATED"/>
    <property type="match status" value="1"/>
</dbReference>
<dbReference type="PANTHER" id="PTHR31589">
    <property type="entry name" value="PROTEIN, PUTATIVE (DUF239)-RELATED-RELATED"/>
    <property type="match status" value="1"/>
</dbReference>
<accession>A0A6D2L6J4</accession>
<dbReference type="OrthoDB" id="1858978at2759"/>
<evidence type="ECO:0000259" key="1">
    <source>
        <dbReference type="PROSITE" id="PS52045"/>
    </source>
</evidence>
<dbReference type="AlphaFoldDB" id="A0A6D2L6J4"/>
<comment type="caution">
    <text evidence="2">The sequence shown here is derived from an EMBL/GenBank/DDBJ whole genome shotgun (WGS) entry which is preliminary data.</text>
</comment>
<dbReference type="PROSITE" id="PS52045">
    <property type="entry name" value="NEPROSIN_PEP_CD"/>
    <property type="match status" value="1"/>
</dbReference>
<dbReference type="Pfam" id="PF03080">
    <property type="entry name" value="Neprosin"/>
    <property type="match status" value="1"/>
</dbReference>
<dbReference type="Pfam" id="PF14365">
    <property type="entry name" value="Neprosin_AP"/>
    <property type="match status" value="1"/>
</dbReference>
<dbReference type="InterPro" id="IPR025521">
    <property type="entry name" value="Neprosin_propep"/>
</dbReference>
<reference evidence="2" key="1">
    <citation type="submission" date="2020-01" db="EMBL/GenBank/DDBJ databases">
        <authorList>
            <person name="Mishra B."/>
        </authorList>
    </citation>
    <scope>NUCLEOTIDE SEQUENCE [LARGE SCALE GENOMIC DNA]</scope>
</reference>
<dbReference type="EMBL" id="CACVBM020001817">
    <property type="protein sequence ID" value="CAA7060157.1"/>
    <property type="molecule type" value="Genomic_DNA"/>
</dbReference>
<dbReference type="InterPro" id="IPR053168">
    <property type="entry name" value="Glutamic_endopeptidase"/>
</dbReference>
<keyword evidence="3" id="KW-1185">Reference proteome</keyword>
<dbReference type="Proteomes" id="UP000467841">
    <property type="component" value="Unassembled WGS sequence"/>
</dbReference>